<dbReference type="Proteomes" id="UP000887540">
    <property type="component" value="Unplaced"/>
</dbReference>
<dbReference type="AlphaFoldDB" id="A0A914CHF5"/>
<evidence type="ECO:0000313" key="3">
    <source>
        <dbReference type="WBParaSite" id="ACRNAN_scaffold10716.g25579.t1"/>
    </source>
</evidence>
<dbReference type="PANTHER" id="PTHR23021">
    <property type="entry name" value="SERPENTINE RECEPTOR, CLASS T"/>
    <property type="match status" value="1"/>
</dbReference>
<sequence length="144" mass="16422">MIVWLTIPIVYGLTTFYQVPALYSTKLFAYFFDPFIGTVGLQGMPQMTLQSLCICVEIFIAAVVYVYMQFFPVSEFVIIVAHICWILIHGDTPIVYLLLNVSLRTEVFKMVRKFLTNAKDTTNKFARFSSIFGSPQQISPLPDT</sequence>
<name>A0A914CHF5_9BILA</name>
<protein>
    <submittedName>
        <fullName evidence="3">Uncharacterized protein</fullName>
    </submittedName>
</protein>
<dbReference type="Pfam" id="PF10321">
    <property type="entry name" value="7TM_GPCR_Srt"/>
    <property type="match status" value="1"/>
</dbReference>
<keyword evidence="2" id="KW-1185">Reference proteome</keyword>
<proteinExistence type="predicted"/>
<keyword evidence="1" id="KW-1133">Transmembrane helix</keyword>
<accession>A0A914CHF5</accession>
<feature type="transmembrane region" description="Helical" evidence="1">
    <location>
        <begin position="51"/>
        <end position="70"/>
    </location>
</feature>
<dbReference type="PANTHER" id="PTHR23021:SF90">
    <property type="entry name" value="SERPENTINE RECEPTOR, CLASS T"/>
    <property type="match status" value="1"/>
</dbReference>
<dbReference type="WBParaSite" id="ACRNAN_scaffold10716.g25579.t1">
    <property type="protein sequence ID" value="ACRNAN_scaffold10716.g25579.t1"/>
    <property type="gene ID" value="ACRNAN_scaffold10716.g25579"/>
</dbReference>
<dbReference type="InterPro" id="IPR019425">
    <property type="entry name" value="7TM_GPCR_serpentine_rcpt_Srt"/>
</dbReference>
<evidence type="ECO:0000313" key="2">
    <source>
        <dbReference type="Proteomes" id="UP000887540"/>
    </source>
</evidence>
<evidence type="ECO:0000256" key="1">
    <source>
        <dbReference type="SAM" id="Phobius"/>
    </source>
</evidence>
<keyword evidence="1" id="KW-0812">Transmembrane</keyword>
<keyword evidence="1" id="KW-0472">Membrane</keyword>
<feature type="transmembrane region" description="Helical" evidence="1">
    <location>
        <begin position="76"/>
        <end position="99"/>
    </location>
</feature>
<reference evidence="3" key="1">
    <citation type="submission" date="2022-11" db="UniProtKB">
        <authorList>
            <consortium name="WormBaseParasite"/>
        </authorList>
    </citation>
    <scope>IDENTIFICATION</scope>
</reference>
<organism evidence="2 3">
    <name type="scientific">Acrobeloides nanus</name>
    <dbReference type="NCBI Taxonomy" id="290746"/>
    <lineage>
        <taxon>Eukaryota</taxon>
        <taxon>Metazoa</taxon>
        <taxon>Ecdysozoa</taxon>
        <taxon>Nematoda</taxon>
        <taxon>Chromadorea</taxon>
        <taxon>Rhabditida</taxon>
        <taxon>Tylenchina</taxon>
        <taxon>Cephalobomorpha</taxon>
        <taxon>Cephaloboidea</taxon>
        <taxon>Cephalobidae</taxon>
        <taxon>Acrobeloides</taxon>
    </lineage>
</organism>